<protein>
    <submittedName>
        <fullName evidence="4">MerR family transcriptional regulator</fullName>
    </submittedName>
</protein>
<dbReference type="InterPro" id="IPR000551">
    <property type="entry name" value="MerR-type_HTH_dom"/>
</dbReference>
<keyword evidence="1" id="KW-0238">DNA-binding</keyword>
<dbReference type="Proteomes" id="UP000823895">
    <property type="component" value="Unassembled WGS sequence"/>
</dbReference>
<keyword evidence="2" id="KW-0812">Transmembrane</keyword>
<dbReference type="SMART" id="SM00422">
    <property type="entry name" value="HTH_MERR"/>
    <property type="match status" value="1"/>
</dbReference>
<dbReference type="PROSITE" id="PS50937">
    <property type="entry name" value="HTH_MERR_2"/>
    <property type="match status" value="1"/>
</dbReference>
<accession>A0A9D2P6X0</accession>
<dbReference type="CDD" id="cd01106">
    <property type="entry name" value="HTH_TipAL-Mta"/>
    <property type="match status" value="1"/>
</dbReference>
<gene>
    <name evidence="4" type="ORF">H9756_12650</name>
</gene>
<dbReference type="GO" id="GO:0003677">
    <property type="term" value="F:DNA binding"/>
    <property type="evidence" value="ECO:0007669"/>
    <property type="project" value="UniProtKB-KW"/>
</dbReference>
<sequence>MSKYTTGEIAKLCGVSVRTVQYYDTRGILTPSELTEGGRRLYSEDDLKRLKIICFLRDADISINSIGELLSEEQPGSVISVLLEQQEQLLQEEVRKRQAKLDMLAEIKRELKSVENFSIESIGDIAYVMENKKKMRQLHAILLITGLPLNIIQWLSILLWIFTGIWWPFALWALIAVSYAIWVTKFYFKRVAYICPQCHEVFKPQLKEAVFARHTPTLRKLTCTCCGYKGFCVETYGEEAKKNE</sequence>
<feature type="transmembrane region" description="Helical" evidence="2">
    <location>
        <begin position="169"/>
        <end position="188"/>
    </location>
</feature>
<dbReference type="PANTHER" id="PTHR30204:SF96">
    <property type="entry name" value="CHROMOSOME-ANCHORING PROTEIN RACA"/>
    <property type="match status" value="1"/>
</dbReference>
<evidence type="ECO:0000313" key="5">
    <source>
        <dbReference type="Proteomes" id="UP000823895"/>
    </source>
</evidence>
<evidence type="ECO:0000313" key="4">
    <source>
        <dbReference type="EMBL" id="HJC44501.1"/>
    </source>
</evidence>
<keyword evidence="2" id="KW-0472">Membrane</keyword>
<feature type="transmembrane region" description="Helical" evidence="2">
    <location>
        <begin position="140"/>
        <end position="163"/>
    </location>
</feature>
<dbReference type="GO" id="GO:0003700">
    <property type="term" value="F:DNA-binding transcription factor activity"/>
    <property type="evidence" value="ECO:0007669"/>
    <property type="project" value="InterPro"/>
</dbReference>
<dbReference type="SUPFAM" id="SSF46955">
    <property type="entry name" value="Putative DNA-binding domain"/>
    <property type="match status" value="1"/>
</dbReference>
<dbReference type="Gene3D" id="1.10.1660.10">
    <property type="match status" value="1"/>
</dbReference>
<comment type="caution">
    <text evidence="4">The sequence shown here is derived from an EMBL/GenBank/DDBJ whole genome shotgun (WGS) entry which is preliminary data.</text>
</comment>
<reference evidence="4" key="1">
    <citation type="journal article" date="2021" name="PeerJ">
        <title>Extensive microbial diversity within the chicken gut microbiome revealed by metagenomics and culture.</title>
        <authorList>
            <person name="Gilroy R."/>
            <person name="Ravi A."/>
            <person name="Getino M."/>
            <person name="Pursley I."/>
            <person name="Horton D.L."/>
            <person name="Alikhan N.F."/>
            <person name="Baker D."/>
            <person name="Gharbi K."/>
            <person name="Hall N."/>
            <person name="Watson M."/>
            <person name="Adriaenssens E.M."/>
            <person name="Foster-Nyarko E."/>
            <person name="Jarju S."/>
            <person name="Secka A."/>
            <person name="Antonio M."/>
            <person name="Oren A."/>
            <person name="Chaudhuri R.R."/>
            <person name="La Ragione R."/>
            <person name="Hildebrand F."/>
            <person name="Pallen M.J."/>
        </authorList>
    </citation>
    <scope>NUCLEOTIDE SEQUENCE</scope>
    <source>
        <strain evidence="4">CHK165-2605</strain>
    </source>
</reference>
<keyword evidence="2" id="KW-1133">Transmembrane helix</keyword>
<dbReference type="PANTHER" id="PTHR30204">
    <property type="entry name" value="REDOX-CYCLING DRUG-SENSING TRANSCRIPTIONAL ACTIVATOR SOXR"/>
    <property type="match status" value="1"/>
</dbReference>
<dbReference type="InterPro" id="IPR047057">
    <property type="entry name" value="MerR_fam"/>
</dbReference>
<proteinExistence type="predicted"/>
<organism evidence="4 5">
    <name type="scientific">Candidatus Mediterraneibacter gallistercoris</name>
    <dbReference type="NCBI Taxonomy" id="2838671"/>
    <lineage>
        <taxon>Bacteria</taxon>
        <taxon>Bacillati</taxon>
        <taxon>Bacillota</taxon>
        <taxon>Clostridia</taxon>
        <taxon>Lachnospirales</taxon>
        <taxon>Lachnospiraceae</taxon>
        <taxon>Mediterraneibacter</taxon>
    </lineage>
</organism>
<dbReference type="Pfam" id="PF13411">
    <property type="entry name" value="MerR_1"/>
    <property type="match status" value="1"/>
</dbReference>
<name>A0A9D2P6X0_9FIRM</name>
<dbReference type="InterPro" id="IPR009061">
    <property type="entry name" value="DNA-bd_dom_put_sf"/>
</dbReference>
<evidence type="ECO:0000256" key="1">
    <source>
        <dbReference type="ARBA" id="ARBA00023125"/>
    </source>
</evidence>
<dbReference type="AlphaFoldDB" id="A0A9D2P6X0"/>
<dbReference type="EMBL" id="DWWI01000266">
    <property type="protein sequence ID" value="HJC44501.1"/>
    <property type="molecule type" value="Genomic_DNA"/>
</dbReference>
<evidence type="ECO:0000259" key="3">
    <source>
        <dbReference type="PROSITE" id="PS50937"/>
    </source>
</evidence>
<evidence type="ECO:0000256" key="2">
    <source>
        <dbReference type="SAM" id="Phobius"/>
    </source>
</evidence>
<reference evidence="4" key="2">
    <citation type="submission" date="2021-04" db="EMBL/GenBank/DDBJ databases">
        <authorList>
            <person name="Gilroy R."/>
        </authorList>
    </citation>
    <scope>NUCLEOTIDE SEQUENCE</scope>
    <source>
        <strain evidence="4">CHK165-2605</strain>
    </source>
</reference>
<dbReference type="PRINTS" id="PR00040">
    <property type="entry name" value="HTHMERR"/>
</dbReference>
<feature type="domain" description="HTH merR-type" evidence="3">
    <location>
        <begin position="3"/>
        <end position="72"/>
    </location>
</feature>